<name>A0A1G7RRZ6_9SPHN</name>
<dbReference type="GO" id="GO:0004527">
    <property type="term" value="F:exonuclease activity"/>
    <property type="evidence" value="ECO:0007669"/>
    <property type="project" value="UniProtKB-KW"/>
</dbReference>
<dbReference type="AlphaFoldDB" id="A0A1G7RRZ6"/>
<reference evidence="5 6" key="1">
    <citation type="submission" date="2016-10" db="EMBL/GenBank/DDBJ databases">
        <authorList>
            <person name="Varghese N."/>
            <person name="Submissions S."/>
        </authorList>
    </citation>
    <scope>NUCLEOTIDE SEQUENCE [LARGE SCALE GENOMIC DNA]</scope>
    <source>
        <strain evidence="5 6">S7-754</strain>
    </source>
</reference>
<keyword evidence="1" id="KW-0175">Coiled coil</keyword>
<keyword evidence="6" id="KW-1185">Reference proteome</keyword>
<organism evidence="5 6">
    <name type="scientific">Sphingomonas carotinifaciens</name>
    <dbReference type="NCBI Taxonomy" id="1166323"/>
    <lineage>
        <taxon>Bacteria</taxon>
        <taxon>Pseudomonadati</taxon>
        <taxon>Pseudomonadota</taxon>
        <taxon>Alphaproteobacteria</taxon>
        <taxon>Sphingomonadales</taxon>
        <taxon>Sphingomonadaceae</taxon>
        <taxon>Sphingomonas</taxon>
    </lineage>
</organism>
<dbReference type="InterPro" id="IPR038729">
    <property type="entry name" value="Rad50/SbcC_AAA"/>
</dbReference>
<reference evidence="4 7" key="2">
    <citation type="submission" date="2019-12" db="EMBL/GenBank/DDBJ databases">
        <authorList>
            <person name="Zheng J."/>
        </authorList>
    </citation>
    <scope>NUCLEOTIDE SEQUENCE [LARGE SCALE GENOMIC DNA]</scope>
    <source>
        <strain evidence="4 7">DSM 27347</strain>
    </source>
</reference>
<protein>
    <submittedName>
        <fullName evidence="4">AAA family ATPase</fullName>
    </submittedName>
    <submittedName>
        <fullName evidence="5">DNA repair exonuclease SbcCD ATPase subunit</fullName>
    </submittedName>
</protein>
<evidence type="ECO:0000313" key="7">
    <source>
        <dbReference type="Proteomes" id="UP000436801"/>
    </source>
</evidence>
<dbReference type="PANTHER" id="PTHR41259:SF1">
    <property type="entry name" value="DOUBLE-STRAND BREAK REPAIR RAD50 ATPASE, PUTATIVE-RELATED"/>
    <property type="match status" value="1"/>
</dbReference>
<evidence type="ECO:0000313" key="6">
    <source>
        <dbReference type="Proteomes" id="UP000323502"/>
    </source>
</evidence>
<evidence type="ECO:0000313" key="4">
    <source>
        <dbReference type="EMBL" id="MWC43829.1"/>
    </source>
</evidence>
<dbReference type="Proteomes" id="UP000323502">
    <property type="component" value="Unassembled WGS sequence"/>
</dbReference>
<evidence type="ECO:0000256" key="2">
    <source>
        <dbReference type="SAM" id="MobiDB-lite"/>
    </source>
</evidence>
<dbReference type="RefSeq" id="WP_149683556.1">
    <property type="nucleotide sequence ID" value="NZ_FNBI01000014.1"/>
</dbReference>
<gene>
    <name evidence="4" type="ORF">GQR91_09210</name>
    <name evidence="5" type="ORF">SAMN05216557_1144</name>
</gene>
<accession>A0A1G7RRZ6</accession>
<dbReference type="OrthoDB" id="7069379at2"/>
<dbReference type="Proteomes" id="UP000436801">
    <property type="component" value="Unassembled WGS sequence"/>
</dbReference>
<sequence length="877" mass="94226">MSLKIRRIALSNFRKYRDPFVLDGLTDGLNVIIEPNETGKSTLLEAMRAAFFIRHNTANRLARSYAPYGEAVAPQIEIGFEARGEEWAVSKRFLKSASVEVRGPNGRAQGEDAEAQLQALLGARRDTSQGGDAAAHGALGLLWVGQAQALEVTAPGEIVRDSVRATLEAEVGTIMGGAAYQRVRPRIDSQYAEYWTNSGRPTGRQAAARDEHDTAQRTASEATTRLAALEQGFSDLEAARARLKVLDRDLADTTDAEQRRALVGQLDVARSAAQLLDTRRAEQGRLVDRVKTLEDLASRLAMARKAVVDTAAVLSKARERRSSFVGELAAAQERATTAHDLLASTRDKRRNAHAALDAARTRAAERDRRVAIGEARRRHAELVALEAEYEATRQLAAAVIPATVIKTFEERERAVDKARAAVDAGATRIEFAGDLSGLTIDGFAAERGDRMLSRETRIRLGAAELIIRPPIGLQGAETALTNATEDLNAGLAEYGVANVGAARARNEAGRDAVAHLRTLEARIAGITPAVALLGIEAGAPALKLFIAGLQEGAEGEGSDEEADVEALTIAAGEADTALAKAEGVEAVASEQLRETEARNAPLMVQETGAERDALNAEAQLATLEAKPEVASLEDALRAARQQEAAALVNLQDAERAATAYDVVTIERQIGLLDKRVEVARIQRTDLEKVIAGLEARIEAEGGKGLADRAAVAREEADAAAANLARVTQEAETLKLLRDTLESARAETSRTFVGPVARRARRHIERLLPGADPGFGDDLGLASIARGGLGENCADLSRGTQEQLAVLTRLAFADMLLEQGMPVSLILDDPLVYSDDTRLDLMTEILTEAATRMQVILLTCRDRAFRHLGHRITLTGGW</sequence>
<evidence type="ECO:0000256" key="1">
    <source>
        <dbReference type="SAM" id="Coils"/>
    </source>
</evidence>
<keyword evidence="5" id="KW-0378">Hydrolase</keyword>
<dbReference type="PANTHER" id="PTHR41259">
    <property type="entry name" value="DOUBLE-STRAND BREAK REPAIR RAD50 ATPASE, PUTATIVE-RELATED"/>
    <property type="match status" value="1"/>
</dbReference>
<dbReference type="Pfam" id="PF13476">
    <property type="entry name" value="AAA_23"/>
    <property type="match status" value="1"/>
</dbReference>
<keyword evidence="5" id="KW-0269">Exonuclease</keyword>
<proteinExistence type="predicted"/>
<evidence type="ECO:0000259" key="3">
    <source>
        <dbReference type="Pfam" id="PF13476"/>
    </source>
</evidence>
<dbReference type="EMBL" id="FNBI01000014">
    <property type="protein sequence ID" value="SDG13587.1"/>
    <property type="molecule type" value="Genomic_DNA"/>
</dbReference>
<dbReference type="SUPFAM" id="SSF52540">
    <property type="entry name" value="P-loop containing nucleoside triphosphate hydrolases"/>
    <property type="match status" value="1"/>
</dbReference>
<feature type="coiled-coil region" evidence="1">
    <location>
        <begin position="606"/>
        <end position="746"/>
    </location>
</feature>
<evidence type="ECO:0000313" key="5">
    <source>
        <dbReference type="EMBL" id="SDG13587.1"/>
    </source>
</evidence>
<dbReference type="InterPro" id="IPR027417">
    <property type="entry name" value="P-loop_NTPase"/>
</dbReference>
<dbReference type="GO" id="GO:0016887">
    <property type="term" value="F:ATP hydrolysis activity"/>
    <property type="evidence" value="ECO:0007669"/>
    <property type="project" value="InterPro"/>
</dbReference>
<feature type="region of interest" description="Disordered" evidence="2">
    <location>
        <begin position="196"/>
        <end position="221"/>
    </location>
</feature>
<dbReference type="EMBL" id="WSUT01000005">
    <property type="protein sequence ID" value="MWC43829.1"/>
    <property type="molecule type" value="Genomic_DNA"/>
</dbReference>
<feature type="domain" description="Rad50/SbcC-type AAA" evidence="3">
    <location>
        <begin position="7"/>
        <end position="86"/>
    </location>
</feature>
<keyword evidence="5" id="KW-0540">Nuclease</keyword>
<dbReference type="Gene3D" id="3.40.50.300">
    <property type="entry name" value="P-loop containing nucleotide triphosphate hydrolases"/>
    <property type="match status" value="2"/>
</dbReference>
<dbReference type="GO" id="GO:0006302">
    <property type="term" value="P:double-strand break repair"/>
    <property type="evidence" value="ECO:0007669"/>
    <property type="project" value="InterPro"/>
</dbReference>